<protein>
    <submittedName>
        <fullName evidence="1">Uncharacterized protein</fullName>
    </submittedName>
</protein>
<dbReference type="Proteomes" id="UP000827133">
    <property type="component" value="Unassembled WGS sequence"/>
</dbReference>
<dbReference type="EMBL" id="JAHBCI010000003">
    <property type="protein sequence ID" value="KAG9504897.1"/>
    <property type="molecule type" value="Genomic_DNA"/>
</dbReference>
<comment type="caution">
    <text evidence="1">The sequence shown here is derived from an EMBL/GenBank/DDBJ whole genome shotgun (WGS) entry which is preliminary data.</text>
</comment>
<reference evidence="1" key="1">
    <citation type="journal article" date="2021" name="Mol. Plant Microbe Interact.">
        <title>Telomere to telomere genome assembly of Fusarium musae F31, causal agent of crown rot disease of banana.</title>
        <authorList>
            <person name="Degradi L."/>
            <person name="Tava V."/>
            <person name="Kunova A."/>
            <person name="Cortesi P."/>
            <person name="Saracchi M."/>
            <person name="Pasquali M."/>
        </authorList>
    </citation>
    <scope>NUCLEOTIDE SEQUENCE</scope>
    <source>
        <strain evidence="1">F31</strain>
    </source>
</reference>
<accession>A0A9P8DN99</accession>
<evidence type="ECO:0000313" key="2">
    <source>
        <dbReference type="Proteomes" id="UP000827133"/>
    </source>
</evidence>
<organism evidence="1 2">
    <name type="scientific">Fusarium musae</name>
    <dbReference type="NCBI Taxonomy" id="1042133"/>
    <lineage>
        <taxon>Eukaryota</taxon>
        <taxon>Fungi</taxon>
        <taxon>Dikarya</taxon>
        <taxon>Ascomycota</taxon>
        <taxon>Pezizomycotina</taxon>
        <taxon>Sordariomycetes</taxon>
        <taxon>Hypocreomycetidae</taxon>
        <taxon>Hypocreales</taxon>
        <taxon>Nectriaceae</taxon>
        <taxon>Fusarium</taxon>
    </lineage>
</organism>
<dbReference type="RefSeq" id="XP_044683897.1">
    <property type="nucleotide sequence ID" value="XM_044822564.1"/>
</dbReference>
<keyword evidence="2" id="KW-1185">Reference proteome</keyword>
<dbReference type="GeneID" id="68312734"/>
<proteinExistence type="predicted"/>
<name>A0A9P8DN99_9HYPO</name>
<dbReference type="AlphaFoldDB" id="A0A9P8DN99"/>
<sequence length="134" mass="15802">MQSEWKQISTVFREQPLVLVQKPEPRWLDHLSCVWDAPGALKQVTRLRNRYPTCRQLFISILGVRQASTEDIVEELCSVSDEGDLVVQRFSELFFLLKEYVVDHEELSKDQVRRIREAAMKFIWSKLSMQGRYA</sequence>
<gene>
    <name evidence="1" type="ORF">J7337_004877</name>
</gene>
<evidence type="ECO:0000313" key="1">
    <source>
        <dbReference type="EMBL" id="KAG9504897.1"/>
    </source>
</evidence>
<dbReference type="KEGG" id="fmu:J7337_004877"/>